<dbReference type="InterPro" id="IPR011747">
    <property type="entry name" value="CHP02241"/>
</dbReference>
<dbReference type="EMBL" id="JAPMOU010000002">
    <property type="protein sequence ID" value="MDE1460667.1"/>
    <property type="molecule type" value="Genomic_DNA"/>
</dbReference>
<proteinExistence type="predicted"/>
<dbReference type="PANTHER" id="PTHR38009:SF1">
    <property type="entry name" value="CONSERVED HYPOTHETICAL PHAGE TAIL PROTEIN"/>
    <property type="match status" value="1"/>
</dbReference>
<evidence type="ECO:0000313" key="2">
    <source>
        <dbReference type="Proteomes" id="UP001528823"/>
    </source>
</evidence>
<dbReference type="PANTHER" id="PTHR38009">
    <property type="entry name" value="CONSERVED HYPOTHETICAL PHAGE TAIL PROTEIN"/>
    <property type="match status" value="1"/>
</dbReference>
<keyword evidence="2" id="KW-1185">Reference proteome</keyword>
<sequence length="155" mass="17027">MLDDLLFDAYIPPVFYFSVYVSGFLGETSFTEVSGLDYTIATEALSEGGSEATYQVPKSASPVTYSDLVLKRGIASSASQLGLWCINCTQNLTSNSIKSKDITVTLLNPDGLPVRVWYFTQAYPVKWSVDSFNSTENKLAIETITLKHGGFTRIL</sequence>
<comment type="caution">
    <text evidence="1">The sequence shown here is derived from an EMBL/GenBank/DDBJ whole genome shotgun (WGS) entry which is preliminary data.</text>
</comment>
<reference evidence="1 2" key="1">
    <citation type="submission" date="2022-11" db="EMBL/GenBank/DDBJ databases">
        <title>Spartinivicinus poritis sp. nov., isolated from scleractinian coral Porites lutea.</title>
        <authorList>
            <person name="Zhang G."/>
            <person name="Cai L."/>
            <person name="Wei Q."/>
        </authorList>
    </citation>
    <scope>NUCLEOTIDE SEQUENCE [LARGE SCALE GENOMIC DNA]</scope>
    <source>
        <strain evidence="1 2">A2-2</strain>
    </source>
</reference>
<protein>
    <submittedName>
        <fullName evidence="1">Phage tail protein</fullName>
    </submittedName>
</protein>
<dbReference type="RefSeq" id="WP_274687039.1">
    <property type="nucleotide sequence ID" value="NZ_JAPMOU010000002.1"/>
</dbReference>
<dbReference type="InterPro" id="IPR010667">
    <property type="entry name" value="Phage_T4_Gp19"/>
</dbReference>
<evidence type="ECO:0000313" key="1">
    <source>
        <dbReference type="EMBL" id="MDE1460667.1"/>
    </source>
</evidence>
<dbReference type="Proteomes" id="UP001528823">
    <property type="component" value="Unassembled WGS sequence"/>
</dbReference>
<dbReference type="Pfam" id="PF06841">
    <property type="entry name" value="Phage_T4_gp19"/>
    <property type="match status" value="1"/>
</dbReference>
<gene>
    <name evidence="1" type="ORF">ORQ98_01680</name>
</gene>
<name>A0ABT5U2Z3_9GAMM</name>
<organism evidence="1 2">
    <name type="scientific">Spartinivicinus poritis</name>
    <dbReference type="NCBI Taxonomy" id="2994640"/>
    <lineage>
        <taxon>Bacteria</taxon>
        <taxon>Pseudomonadati</taxon>
        <taxon>Pseudomonadota</taxon>
        <taxon>Gammaproteobacteria</taxon>
        <taxon>Oceanospirillales</taxon>
        <taxon>Zooshikellaceae</taxon>
        <taxon>Spartinivicinus</taxon>
    </lineage>
</organism>
<dbReference type="NCBIfam" id="TIGR02241">
    <property type="entry name" value="conserved hypothetical phage tail region protein"/>
    <property type="match status" value="1"/>
</dbReference>
<accession>A0ABT5U2Z3</accession>